<keyword evidence="2" id="KW-1185">Reference proteome</keyword>
<accession>A0ACB8QUP4</accession>
<evidence type="ECO:0000313" key="1">
    <source>
        <dbReference type="EMBL" id="KAI0035485.1"/>
    </source>
</evidence>
<dbReference type="Proteomes" id="UP000814128">
    <property type="component" value="Unassembled WGS sequence"/>
</dbReference>
<reference evidence="1" key="2">
    <citation type="journal article" date="2022" name="New Phytol.">
        <title>Evolutionary transition to the ectomycorrhizal habit in the genomes of a hyperdiverse lineage of mushroom-forming fungi.</title>
        <authorList>
            <person name="Looney B."/>
            <person name="Miyauchi S."/>
            <person name="Morin E."/>
            <person name="Drula E."/>
            <person name="Courty P.E."/>
            <person name="Kohler A."/>
            <person name="Kuo A."/>
            <person name="LaButti K."/>
            <person name="Pangilinan J."/>
            <person name="Lipzen A."/>
            <person name="Riley R."/>
            <person name="Andreopoulos W."/>
            <person name="He G."/>
            <person name="Johnson J."/>
            <person name="Nolan M."/>
            <person name="Tritt A."/>
            <person name="Barry K.W."/>
            <person name="Grigoriev I.V."/>
            <person name="Nagy L.G."/>
            <person name="Hibbett D."/>
            <person name="Henrissat B."/>
            <person name="Matheny P.B."/>
            <person name="Labbe J."/>
            <person name="Martin F.M."/>
        </authorList>
    </citation>
    <scope>NUCLEOTIDE SEQUENCE</scope>
    <source>
        <strain evidence="1">EC-137</strain>
    </source>
</reference>
<reference evidence="1" key="1">
    <citation type="submission" date="2021-02" db="EMBL/GenBank/DDBJ databases">
        <authorList>
            <consortium name="DOE Joint Genome Institute"/>
            <person name="Ahrendt S."/>
            <person name="Looney B.P."/>
            <person name="Miyauchi S."/>
            <person name="Morin E."/>
            <person name="Drula E."/>
            <person name="Courty P.E."/>
            <person name="Chicoki N."/>
            <person name="Fauchery L."/>
            <person name="Kohler A."/>
            <person name="Kuo A."/>
            <person name="Labutti K."/>
            <person name="Pangilinan J."/>
            <person name="Lipzen A."/>
            <person name="Riley R."/>
            <person name="Andreopoulos W."/>
            <person name="He G."/>
            <person name="Johnson J."/>
            <person name="Barry K.W."/>
            <person name="Grigoriev I.V."/>
            <person name="Nagy L."/>
            <person name="Hibbett D."/>
            <person name="Henrissat B."/>
            <person name="Matheny P.B."/>
            <person name="Labbe J."/>
            <person name="Martin F."/>
        </authorList>
    </citation>
    <scope>NUCLEOTIDE SEQUENCE</scope>
    <source>
        <strain evidence="1">EC-137</strain>
    </source>
</reference>
<protein>
    <submittedName>
        <fullName evidence="1">Macrophage erythroblast attacher isoform 1</fullName>
    </submittedName>
</protein>
<name>A0ACB8QUP4_9AGAM</name>
<sequence length="409" mass="46886">MAAGKVHVEGMLLFEQPFVKVPYENYRKVFRTSQRAIEKDFNIIHSLSQQAAERGEYDTVESVDAMIARVEGLKRKLLQLQDTAGSSTKSIMRERMQHIKAVENMQATDDPEYSRWADCRLDRWLVDWSLRRGKEKSARRIAEEKGIENLVDIELFTDIQRIEDALQNQSCTEALSWCSENKAALRKTKARPLQSYCSSGFPIYLQSTLEFDLRLQEFIELARARRQTEAIAYSQKYFPNWQETHLPQIQQASALLAYPPTTRCSPYKRLYDPGRWQDLVHSLRLTIFNLNSLPSEPLLHLAIFAGLASLKLRTCYDDATKNVDCPVCDPWLGKLAVEVPFSHHVNSTIVCRMSGKIMNEDNPPMAFPNGYVYSREALEDMAAKNDGKVTCPHSGDQCDYSKLKKVFIS</sequence>
<gene>
    <name evidence="1" type="ORF">K488DRAFT_43289</name>
</gene>
<organism evidence="1 2">
    <name type="scientific">Vararia minispora EC-137</name>
    <dbReference type="NCBI Taxonomy" id="1314806"/>
    <lineage>
        <taxon>Eukaryota</taxon>
        <taxon>Fungi</taxon>
        <taxon>Dikarya</taxon>
        <taxon>Basidiomycota</taxon>
        <taxon>Agaricomycotina</taxon>
        <taxon>Agaricomycetes</taxon>
        <taxon>Russulales</taxon>
        <taxon>Lachnocladiaceae</taxon>
        <taxon>Vararia</taxon>
    </lineage>
</organism>
<proteinExistence type="predicted"/>
<dbReference type="EMBL" id="MU273484">
    <property type="protein sequence ID" value="KAI0035485.1"/>
    <property type="molecule type" value="Genomic_DNA"/>
</dbReference>
<comment type="caution">
    <text evidence="1">The sequence shown here is derived from an EMBL/GenBank/DDBJ whole genome shotgun (WGS) entry which is preliminary data.</text>
</comment>
<evidence type="ECO:0000313" key="2">
    <source>
        <dbReference type="Proteomes" id="UP000814128"/>
    </source>
</evidence>